<evidence type="ECO:0000256" key="3">
    <source>
        <dbReference type="ARBA" id="ARBA00022801"/>
    </source>
</evidence>
<reference evidence="11" key="1">
    <citation type="submission" date="2022-11" db="UniProtKB">
        <authorList>
            <consortium name="WormBaseParasite"/>
        </authorList>
    </citation>
    <scope>IDENTIFICATION</scope>
</reference>
<evidence type="ECO:0000256" key="2">
    <source>
        <dbReference type="ARBA" id="ARBA00022723"/>
    </source>
</evidence>
<evidence type="ECO:0000313" key="10">
    <source>
        <dbReference type="Proteomes" id="UP000887569"/>
    </source>
</evidence>
<dbReference type="Proteomes" id="UP000887569">
    <property type="component" value="Unplaced"/>
</dbReference>
<dbReference type="InterPro" id="IPR006026">
    <property type="entry name" value="Peptidase_Metallo"/>
</dbReference>
<keyword evidence="3 8" id="KW-0378">Hydrolase</keyword>
<keyword evidence="6" id="KW-1015">Disulfide bond</keyword>
<dbReference type="SMART" id="SM00235">
    <property type="entry name" value="ZnMc"/>
    <property type="match status" value="1"/>
</dbReference>
<dbReference type="WBParaSite" id="PgR011_g091_t01">
    <property type="protein sequence ID" value="PgR011_g091_t01"/>
    <property type="gene ID" value="PgR011_g091"/>
</dbReference>
<keyword evidence="1 8" id="KW-0645">Protease</keyword>
<dbReference type="GO" id="GO:0004222">
    <property type="term" value="F:metalloendopeptidase activity"/>
    <property type="evidence" value="ECO:0007669"/>
    <property type="project" value="UniProtKB-UniRule"/>
</dbReference>
<evidence type="ECO:0000256" key="4">
    <source>
        <dbReference type="ARBA" id="ARBA00022833"/>
    </source>
</evidence>
<keyword evidence="5 8" id="KW-0482">Metalloprotease</keyword>
<feature type="chain" id="PRO_5038172443" description="Metalloendopeptidase" evidence="8">
    <location>
        <begin position="22"/>
        <end position="221"/>
    </location>
</feature>
<keyword evidence="4 8" id="KW-0862">Zinc</keyword>
<feature type="active site" evidence="7">
    <location>
        <position position="215"/>
    </location>
</feature>
<dbReference type="PANTHER" id="PTHR10127">
    <property type="entry name" value="DISCOIDIN, CUB, EGF, LAMININ , AND ZINC METALLOPROTEASE DOMAIN CONTAINING"/>
    <property type="match status" value="1"/>
</dbReference>
<dbReference type="GO" id="GO:0008270">
    <property type="term" value="F:zinc ion binding"/>
    <property type="evidence" value="ECO:0007669"/>
    <property type="project" value="InterPro"/>
</dbReference>
<dbReference type="AlphaFoldDB" id="A0A915AR49"/>
<keyword evidence="10" id="KW-1185">Reference proteome</keyword>
<evidence type="ECO:0000313" key="11">
    <source>
        <dbReference type="WBParaSite" id="PgR011_g091_t01"/>
    </source>
</evidence>
<evidence type="ECO:0000256" key="7">
    <source>
        <dbReference type="PROSITE-ProRule" id="PRU01211"/>
    </source>
</evidence>
<protein>
    <recommendedName>
        <fullName evidence="8">Metalloendopeptidase</fullName>
        <ecNumber evidence="8">3.4.24.-</ecNumber>
    </recommendedName>
</protein>
<accession>A0A915AR49</accession>
<dbReference type="InterPro" id="IPR001506">
    <property type="entry name" value="Peptidase_M12A"/>
</dbReference>
<proteinExistence type="predicted"/>
<keyword evidence="8" id="KW-0732">Signal</keyword>
<dbReference type="PRINTS" id="PR00480">
    <property type="entry name" value="ASTACIN"/>
</dbReference>
<feature type="domain" description="Peptidase M12A" evidence="9">
    <location>
        <begin position="122"/>
        <end position="221"/>
    </location>
</feature>
<dbReference type="Gene3D" id="3.40.390.10">
    <property type="entry name" value="Collagenase (Catalytic Domain)"/>
    <property type="match status" value="1"/>
</dbReference>
<dbReference type="SUPFAM" id="SSF55486">
    <property type="entry name" value="Metalloproteases ('zincins'), catalytic domain"/>
    <property type="match status" value="1"/>
</dbReference>
<evidence type="ECO:0000256" key="5">
    <source>
        <dbReference type="ARBA" id="ARBA00023049"/>
    </source>
</evidence>
<dbReference type="EC" id="3.4.24.-" evidence="8"/>
<comment type="caution">
    <text evidence="7">Lacks conserved residue(s) required for the propagation of feature annotation.</text>
</comment>
<dbReference type="PROSITE" id="PS51864">
    <property type="entry name" value="ASTACIN"/>
    <property type="match status" value="1"/>
</dbReference>
<evidence type="ECO:0000259" key="9">
    <source>
        <dbReference type="PROSITE" id="PS51864"/>
    </source>
</evidence>
<name>A0A915AR49_PARUN</name>
<dbReference type="GO" id="GO:0006508">
    <property type="term" value="P:proteolysis"/>
    <property type="evidence" value="ECO:0007669"/>
    <property type="project" value="UniProtKB-KW"/>
</dbReference>
<evidence type="ECO:0000256" key="1">
    <source>
        <dbReference type="ARBA" id="ARBA00022670"/>
    </source>
</evidence>
<dbReference type="Pfam" id="PF01400">
    <property type="entry name" value="Astacin"/>
    <property type="match status" value="1"/>
</dbReference>
<keyword evidence="2 8" id="KW-0479">Metal-binding</keyword>
<comment type="cofactor">
    <cofactor evidence="8">
        <name>Zn(2+)</name>
        <dbReference type="ChEBI" id="CHEBI:29105"/>
    </cofactor>
    <text evidence="8">Binds 1 zinc ion per subunit.</text>
</comment>
<evidence type="ECO:0000256" key="8">
    <source>
        <dbReference type="RuleBase" id="RU361183"/>
    </source>
</evidence>
<organism evidence="10 11">
    <name type="scientific">Parascaris univalens</name>
    <name type="common">Nematode worm</name>
    <dbReference type="NCBI Taxonomy" id="6257"/>
    <lineage>
        <taxon>Eukaryota</taxon>
        <taxon>Metazoa</taxon>
        <taxon>Ecdysozoa</taxon>
        <taxon>Nematoda</taxon>
        <taxon>Chromadorea</taxon>
        <taxon>Rhabditida</taxon>
        <taxon>Spirurina</taxon>
        <taxon>Ascaridomorpha</taxon>
        <taxon>Ascaridoidea</taxon>
        <taxon>Ascarididae</taxon>
        <taxon>Parascaris</taxon>
    </lineage>
</organism>
<feature type="signal peptide" evidence="8">
    <location>
        <begin position="1"/>
        <end position="21"/>
    </location>
</feature>
<dbReference type="InterPro" id="IPR024079">
    <property type="entry name" value="MetalloPept_cat_dom_sf"/>
</dbReference>
<dbReference type="PANTHER" id="PTHR10127:SF780">
    <property type="entry name" value="METALLOENDOPEPTIDASE"/>
    <property type="match status" value="1"/>
</dbReference>
<sequence>VVSTSSLVFLIALHLIDEANGQLDYEHLPFSDESFQRFTENMDKLDVIQSKIFGIKHPSAKQMIVPGNGTTHHVRRPEELPYLFQGDMILTDQQMAAVIEYAEEQLEELQRKSEDSIIPKQRTMTADLSLRWKKFPIPFILQYGVDANAILAGIRLWEENTCLTFKQVTTTANQGSMLRFIKGNGCYSSVGRISNGPQDISIGYGCTMAGIVAHEIGHALG</sequence>
<evidence type="ECO:0000256" key="6">
    <source>
        <dbReference type="ARBA" id="ARBA00023157"/>
    </source>
</evidence>